<feature type="domain" description="Amino acid permease/ SLC12A" evidence="7">
    <location>
        <begin position="135"/>
        <end position="656"/>
    </location>
</feature>
<accession>A0A226EWG9</accession>
<dbReference type="GO" id="GO:0055075">
    <property type="term" value="P:potassium ion homeostasis"/>
    <property type="evidence" value="ECO:0007669"/>
    <property type="project" value="TreeGrafter"/>
</dbReference>
<evidence type="ECO:0000256" key="2">
    <source>
        <dbReference type="ARBA" id="ARBA00022692"/>
    </source>
</evidence>
<dbReference type="GO" id="GO:0008511">
    <property type="term" value="F:sodium:potassium:chloride symporter activity"/>
    <property type="evidence" value="ECO:0007669"/>
    <property type="project" value="TreeGrafter"/>
</dbReference>
<dbReference type="OrthoDB" id="2020542at2759"/>
<organism evidence="9 10">
    <name type="scientific">Folsomia candida</name>
    <name type="common">Springtail</name>
    <dbReference type="NCBI Taxonomy" id="158441"/>
    <lineage>
        <taxon>Eukaryota</taxon>
        <taxon>Metazoa</taxon>
        <taxon>Ecdysozoa</taxon>
        <taxon>Arthropoda</taxon>
        <taxon>Hexapoda</taxon>
        <taxon>Collembola</taxon>
        <taxon>Entomobryomorpha</taxon>
        <taxon>Isotomoidea</taxon>
        <taxon>Isotomidae</taxon>
        <taxon>Proisotominae</taxon>
        <taxon>Folsomia</taxon>
    </lineage>
</organism>
<evidence type="ECO:0000259" key="8">
    <source>
        <dbReference type="Pfam" id="PF03522"/>
    </source>
</evidence>
<evidence type="ECO:0000256" key="1">
    <source>
        <dbReference type="ARBA" id="ARBA00004141"/>
    </source>
</evidence>
<dbReference type="GO" id="GO:1990573">
    <property type="term" value="P:potassium ion import across plasma membrane"/>
    <property type="evidence" value="ECO:0007669"/>
    <property type="project" value="TreeGrafter"/>
</dbReference>
<evidence type="ECO:0000259" key="7">
    <source>
        <dbReference type="Pfam" id="PF00324"/>
    </source>
</evidence>
<feature type="transmembrane region" description="Helical" evidence="6">
    <location>
        <begin position="292"/>
        <end position="313"/>
    </location>
</feature>
<evidence type="ECO:0000256" key="6">
    <source>
        <dbReference type="SAM" id="Phobius"/>
    </source>
</evidence>
<feature type="region of interest" description="Disordered" evidence="5">
    <location>
        <begin position="36"/>
        <end position="56"/>
    </location>
</feature>
<feature type="transmembrane region" description="Helical" evidence="6">
    <location>
        <begin position="217"/>
        <end position="238"/>
    </location>
</feature>
<dbReference type="Gene3D" id="1.20.1740.10">
    <property type="entry name" value="Amino acid/polyamine transporter I"/>
    <property type="match status" value="1"/>
</dbReference>
<dbReference type="GO" id="GO:0055064">
    <property type="term" value="P:chloride ion homeostasis"/>
    <property type="evidence" value="ECO:0007669"/>
    <property type="project" value="TreeGrafter"/>
</dbReference>
<dbReference type="OMA" id="AFVGMDW"/>
<comment type="caution">
    <text evidence="9">The sequence shown here is derived from an EMBL/GenBank/DDBJ whole genome shotgun (WGS) entry which is preliminary data.</text>
</comment>
<dbReference type="NCBIfam" id="TIGR00930">
    <property type="entry name" value="2a30"/>
    <property type="match status" value="1"/>
</dbReference>
<feature type="transmembrane region" description="Helical" evidence="6">
    <location>
        <begin position="385"/>
        <end position="403"/>
    </location>
</feature>
<dbReference type="PANTHER" id="PTHR11827">
    <property type="entry name" value="SOLUTE CARRIER FAMILY 12, CATION COTRANSPORTERS"/>
    <property type="match status" value="1"/>
</dbReference>
<dbReference type="PANTHER" id="PTHR11827:SF103">
    <property type="entry name" value="SODIUM CHLORIDE COTRANSPORTER 69, ISOFORM E"/>
    <property type="match status" value="1"/>
</dbReference>
<dbReference type="GO" id="GO:0055078">
    <property type="term" value="P:sodium ion homeostasis"/>
    <property type="evidence" value="ECO:0007669"/>
    <property type="project" value="TreeGrafter"/>
</dbReference>
<evidence type="ECO:0000256" key="5">
    <source>
        <dbReference type="SAM" id="MobiDB-lite"/>
    </source>
</evidence>
<dbReference type="FunFam" id="1.20.1740.10:FF:000022">
    <property type="entry name" value="Bumetanide-sensitive na-k-cl cotransport protein"/>
    <property type="match status" value="1"/>
</dbReference>
<evidence type="ECO:0000256" key="3">
    <source>
        <dbReference type="ARBA" id="ARBA00022989"/>
    </source>
</evidence>
<dbReference type="GO" id="GO:0016020">
    <property type="term" value="C:membrane"/>
    <property type="evidence" value="ECO:0007669"/>
    <property type="project" value="UniProtKB-SubCell"/>
</dbReference>
<feature type="compositionally biased region" description="Low complexity" evidence="5">
    <location>
        <begin position="821"/>
        <end position="835"/>
    </location>
</feature>
<feature type="transmembrane region" description="Helical" evidence="6">
    <location>
        <begin position="264"/>
        <end position="285"/>
    </location>
</feature>
<feature type="region of interest" description="Disordered" evidence="5">
    <location>
        <begin position="810"/>
        <end position="846"/>
    </location>
</feature>
<reference evidence="9 10" key="1">
    <citation type="submission" date="2015-12" db="EMBL/GenBank/DDBJ databases">
        <title>The genome of Folsomia candida.</title>
        <authorList>
            <person name="Faddeeva A."/>
            <person name="Derks M.F."/>
            <person name="Anvar Y."/>
            <person name="Smit S."/>
            <person name="Van Straalen N."/>
            <person name="Roelofs D."/>
        </authorList>
    </citation>
    <scope>NUCLEOTIDE SEQUENCE [LARGE SCALE GENOMIC DNA]</scope>
    <source>
        <strain evidence="9 10">VU population</strain>
        <tissue evidence="9">Whole body</tissue>
    </source>
</reference>
<dbReference type="EMBL" id="LNIX01000001">
    <property type="protein sequence ID" value="OXA61879.1"/>
    <property type="molecule type" value="Genomic_DNA"/>
</dbReference>
<feature type="transmembrane region" description="Helical" evidence="6">
    <location>
        <begin position="351"/>
        <end position="373"/>
    </location>
</feature>
<evidence type="ECO:0000313" key="9">
    <source>
        <dbReference type="EMBL" id="OXA61879.1"/>
    </source>
</evidence>
<evidence type="ECO:0000256" key="4">
    <source>
        <dbReference type="ARBA" id="ARBA00023136"/>
    </source>
</evidence>
<feature type="transmembrane region" description="Helical" evidence="6">
    <location>
        <begin position="519"/>
        <end position="539"/>
    </location>
</feature>
<dbReference type="AlphaFoldDB" id="A0A226EWG9"/>
<protein>
    <submittedName>
        <fullName evidence="9">Bumetanide-sensitive sodium-(Potassium)-chloride cotransporter</fullName>
    </submittedName>
</protein>
<keyword evidence="2 6" id="KW-0812">Transmembrane</keyword>
<feature type="transmembrane region" description="Helical" evidence="6">
    <location>
        <begin position="574"/>
        <end position="593"/>
    </location>
</feature>
<feature type="domain" description="SLC12A transporter C-terminal" evidence="8">
    <location>
        <begin position="665"/>
        <end position="1078"/>
    </location>
</feature>
<feature type="transmembrane region" description="Helical" evidence="6">
    <location>
        <begin position="174"/>
        <end position="196"/>
    </location>
</feature>
<name>A0A226EWG9_FOLCA</name>
<dbReference type="Pfam" id="PF03522">
    <property type="entry name" value="SLC12"/>
    <property type="match status" value="1"/>
</dbReference>
<keyword evidence="10" id="KW-1185">Reference proteome</keyword>
<dbReference type="InterPro" id="IPR018491">
    <property type="entry name" value="SLC12_C"/>
</dbReference>
<evidence type="ECO:0000313" key="10">
    <source>
        <dbReference type="Proteomes" id="UP000198287"/>
    </source>
</evidence>
<keyword evidence="3 6" id="KW-1133">Transmembrane helix</keyword>
<feature type="transmembrane region" description="Helical" evidence="6">
    <location>
        <begin position="545"/>
        <end position="562"/>
    </location>
</feature>
<dbReference type="Proteomes" id="UP000198287">
    <property type="component" value="Unassembled WGS sequence"/>
</dbReference>
<feature type="region of interest" description="Disordered" evidence="5">
    <location>
        <begin position="1"/>
        <end position="24"/>
    </location>
</feature>
<comment type="subcellular location">
    <subcellularLocation>
        <location evidence="1">Membrane</location>
        <topology evidence="1">Multi-pass membrane protein</topology>
    </subcellularLocation>
</comment>
<gene>
    <name evidence="9" type="ORF">Fcan01_02878</name>
</gene>
<dbReference type="GO" id="GO:0006884">
    <property type="term" value="P:cell volume homeostasis"/>
    <property type="evidence" value="ECO:0007669"/>
    <property type="project" value="TreeGrafter"/>
</dbReference>
<dbReference type="InterPro" id="IPR004842">
    <property type="entry name" value="SLC12A_fam"/>
</dbReference>
<sequence length="1078" mass="119888">MLKMPHTGKLSISKASGAEMNDGNSRFQVNRVGTLESEDTLSPPPEATSPHDGLSPNQYTYVYDTRYHKSLGQLTREALPALDNYRDLLSVHAAPRPTLDELHNATYTEKTKAMDEETGEVLKGKVIKFGWLEGVLMRCMLNIWQVNANFENEGVMLFLRLSWCVGQAGILEGFLLISLANLVTFITAFSMSAVSTNGQIKGGGIYYMISRSLGPEFGAAIGLMFTIANSIAVSLYIVGFCESLNDLLKANNWGQLIDGGSNDIRVIGVGVLVAILVLAFVGMDWVTRTQMFLLVVLIAAQVNFIIGSFIGPVDDLEKAKGFPGYNAETFVTNFWSDYRTAYGEDTTKQDFWTVFGVFFPAVTGIVAGANLSGDLKDPASAIPKGTLLAITITYLSYIGYAVMMGGCAMREASGNLTEYNLTVYSEMTVLQDETFIAYDNCTNRDCEYGLYNSAQVMELISSFGGLIYAGCFAATLSSAIASLVGAPRVFQALCKDKLYPVIHFFAKGYGANNDPVRGYCLVFVISLGCLLIAELNAIAPLLSNFFLMAYTLINFSVFHASISHSPGWRPAFKYYNAWVSLLGCVLCIAVMFLLNWPTALATVACVLSLYLYVSYRKPEVNWGSSTQAQSFNSALKSIQDLNYVEEHVKNYRPQILVMTGMPGNRPPLIDFAYLIVKNLSLMVCGHVVKGHYSQKVKAALARQAYSWLLRHKKKGFYTLVEDESFEHGAKSIMQICGLGKLRPNMVLMGYKADWVKGNRQDLKEYFNVIHEALDMHLAVGILRAPEGLDYSNVIEEEGQLTPQQLQEIKKEKEIPRNQSESQLSQDGTSSESSSPPGSPKVERKTLPDQVVNNQLVGFSSNKKSRKHSLSAMYKGPGGAILPRHVLSNITQFQRKQKKGTIDVWWLYDDGGLSILLPYLLTTRKQYAGCTLRIFSLTSRKDELGREQRNMAALLSKFRIDYSDVIVIPDITKKAEDKTKREFESVIAEFKSDDNQDGTSITESELMSHREKTNRHLRLRELLQLHSKDSTFVVMTLPMPRKGTVSAPLYMAWLEMLTRDMPPFLLLRGNQTSVLTFYS</sequence>
<dbReference type="InterPro" id="IPR004841">
    <property type="entry name" value="AA-permease/SLC12A_dom"/>
</dbReference>
<dbReference type="Pfam" id="PF00324">
    <property type="entry name" value="AA_permease"/>
    <property type="match status" value="1"/>
</dbReference>
<feature type="transmembrane region" description="Helical" evidence="6">
    <location>
        <begin position="466"/>
        <end position="486"/>
    </location>
</feature>
<proteinExistence type="predicted"/>
<keyword evidence="4 6" id="KW-0472">Membrane</keyword>